<keyword evidence="4" id="KW-1185">Reference proteome</keyword>
<keyword evidence="1" id="KW-0472">Membrane</keyword>
<name>A0AAX2H0R1_9FLAO</name>
<evidence type="ECO:0000313" key="3">
    <source>
        <dbReference type="EMBL" id="SNV12742.1"/>
    </source>
</evidence>
<reference evidence="2 4" key="1">
    <citation type="submission" date="2016-02" db="EMBL/GenBank/DDBJ databases">
        <authorList>
            <person name="Holder M.E."/>
            <person name="Ajami N.J."/>
            <person name="Petrosino J.F."/>
        </authorList>
    </citation>
    <scope>NUCLEOTIDE SEQUENCE [LARGE SCALE GENOMIC DNA]</scope>
    <source>
        <strain evidence="2 4">CCUG 32990</strain>
    </source>
</reference>
<protein>
    <submittedName>
        <fullName evidence="3">Protein of uncharacterized function (DUF3341)</fullName>
    </submittedName>
</protein>
<organism evidence="3 5">
    <name type="scientific">Capnocytophaga haemolytica</name>
    <dbReference type="NCBI Taxonomy" id="45243"/>
    <lineage>
        <taxon>Bacteria</taxon>
        <taxon>Pseudomonadati</taxon>
        <taxon>Bacteroidota</taxon>
        <taxon>Flavobacteriia</taxon>
        <taxon>Flavobacteriales</taxon>
        <taxon>Flavobacteriaceae</taxon>
        <taxon>Capnocytophaga</taxon>
    </lineage>
</organism>
<reference evidence="3 5" key="2">
    <citation type="submission" date="2017-06" db="EMBL/GenBank/DDBJ databases">
        <authorList>
            <consortium name="Pathogen Informatics"/>
        </authorList>
    </citation>
    <scope>NUCLEOTIDE SEQUENCE [LARGE SCALE GENOMIC DNA]</scope>
    <source>
        <strain evidence="3 5">NCTC12947</strain>
    </source>
</reference>
<dbReference type="InterPro" id="IPR021776">
    <property type="entry name" value="ActD"/>
</dbReference>
<dbReference type="EMBL" id="LT906449">
    <property type="protein sequence ID" value="SNV12742.1"/>
    <property type="molecule type" value="Genomic_DNA"/>
</dbReference>
<dbReference type="Pfam" id="PF11821">
    <property type="entry name" value="ActD"/>
    <property type="match status" value="1"/>
</dbReference>
<dbReference type="EMBL" id="CP014227">
    <property type="protein sequence ID" value="AMD84198.1"/>
    <property type="molecule type" value="Genomic_DNA"/>
</dbReference>
<accession>A0AAX2H0R1</accession>
<evidence type="ECO:0000256" key="1">
    <source>
        <dbReference type="SAM" id="Phobius"/>
    </source>
</evidence>
<feature type="transmembrane region" description="Helical" evidence="1">
    <location>
        <begin position="57"/>
        <end position="78"/>
    </location>
</feature>
<keyword evidence="1" id="KW-0812">Transmembrane</keyword>
<proteinExistence type="predicted"/>
<evidence type="ECO:0000313" key="2">
    <source>
        <dbReference type="EMBL" id="AMD84198.1"/>
    </source>
</evidence>
<dbReference type="RefSeq" id="WP_066427728.1">
    <property type="nucleotide sequence ID" value="NZ_CP014227.1"/>
</dbReference>
<evidence type="ECO:0000313" key="4">
    <source>
        <dbReference type="Proteomes" id="UP000065822"/>
    </source>
</evidence>
<feature type="transmembrane region" description="Helical" evidence="1">
    <location>
        <begin position="98"/>
        <end position="121"/>
    </location>
</feature>
<dbReference type="PANTHER" id="PTHR40394">
    <property type="entry name" value="LIPOPROTEIN-RELATED"/>
    <property type="match status" value="1"/>
</dbReference>
<dbReference type="AlphaFoldDB" id="A0AAX2H0R1"/>
<dbReference type="Proteomes" id="UP000065822">
    <property type="component" value="Chromosome"/>
</dbReference>
<gene>
    <name evidence="2" type="ORF">AXF12_00790</name>
    <name evidence="3" type="ORF">SAMEA44541418_01608</name>
</gene>
<dbReference type="PANTHER" id="PTHR40394:SF2">
    <property type="entry name" value="QUINOL:CYTOCHROME C OXIDOREDUCTASE MEMBRANE PROTEIN"/>
    <property type="match status" value="1"/>
</dbReference>
<dbReference type="Proteomes" id="UP000215539">
    <property type="component" value="Chromosome 1"/>
</dbReference>
<evidence type="ECO:0000313" key="5">
    <source>
        <dbReference type="Proteomes" id="UP000215539"/>
    </source>
</evidence>
<keyword evidence="1" id="KW-1133">Transmembrane helix</keyword>
<sequence>MNTKTIHIVYTDDAFLLKGVEKARAQGFIIGEVYSPFPVHGLDQALGLKKSRLSIAAFVYGSLGLLVAAWLTYYTMIVDWPQNFGGKPNATFWLNSPSFVPTLFEFTIFFAAHLLVLTFLWRSKLFPFKKADNPNPRTTSDQFLLEIEVPTTALIQVESLFAETHPLHIAIIEENTDE</sequence>
<dbReference type="KEGG" id="chg:AXF12_00790"/>